<name>A0A6F9XTI4_9LACO</name>
<reference evidence="1" key="1">
    <citation type="submission" date="2019-10" db="EMBL/GenBank/DDBJ databases">
        <title>Lactobacillus agilis SY111 Whole Genome Sequencing Project.</title>
        <authorList>
            <person name="Suzuki S."/>
            <person name="Endo A."/>
            <person name="Maeno S."/>
            <person name="Shiwa Y."/>
            <person name="Matsutani M."/>
            <person name="Kajikawa A."/>
        </authorList>
    </citation>
    <scope>NUCLEOTIDE SEQUENCE</scope>
    <source>
        <strain evidence="1">SY111</strain>
    </source>
</reference>
<dbReference type="AlphaFoldDB" id="A0A6F9XTI4"/>
<organism evidence="1">
    <name type="scientific">Ligilactobacillus agilis</name>
    <dbReference type="NCBI Taxonomy" id="1601"/>
    <lineage>
        <taxon>Bacteria</taxon>
        <taxon>Bacillati</taxon>
        <taxon>Bacillota</taxon>
        <taxon>Bacilli</taxon>
        <taxon>Lactobacillales</taxon>
        <taxon>Lactobacillaceae</taxon>
        <taxon>Ligilactobacillus</taxon>
    </lineage>
</organism>
<dbReference type="EMBL" id="BLAN01000073">
    <property type="protein sequence ID" value="GET08569.1"/>
    <property type="molecule type" value="Genomic_DNA"/>
</dbReference>
<accession>A0A6F9XTI4</accession>
<proteinExistence type="predicted"/>
<protein>
    <submittedName>
        <fullName evidence="1">Uncharacterized protein</fullName>
    </submittedName>
</protein>
<evidence type="ECO:0000313" key="1">
    <source>
        <dbReference type="EMBL" id="GET08569.1"/>
    </source>
</evidence>
<dbReference type="Proteomes" id="UP000494178">
    <property type="component" value="Unassembled WGS sequence"/>
</dbReference>
<comment type="caution">
    <text evidence="1">The sequence shown here is derived from an EMBL/GenBank/DDBJ whole genome shotgun (WGS) entry which is preliminary data.</text>
</comment>
<sequence length="42" mass="4884">MKGTSTDDEKVEITGLERVHRKKYYVDMGTKVVIDRMHVETS</sequence>
<gene>
    <name evidence="1" type="ORF">SY111_11930</name>
</gene>